<dbReference type="SUPFAM" id="SSF48371">
    <property type="entry name" value="ARM repeat"/>
    <property type="match status" value="1"/>
</dbReference>
<name>A0A7S2ABG3_TRICV</name>
<evidence type="ECO:0008006" key="4">
    <source>
        <dbReference type="Google" id="ProtNLM"/>
    </source>
</evidence>
<dbReference type="GO" id="GO:0051879">
    <property type="term" value="F:Hsp90 protein binding"/>
    <property type="evidence" value="ECO:0007669"/>
    <property type="project" value="TreeGrafter"/>
</dbReference>
<sequence length="159" mass="17202">MVRRAATEAMSNLVPHPKMMEYLADPDKLKLWVAFASDFEENFECARAAAGCLAMASREQGVAAAMAGQKNFESMVRSLLECGNLELMHRVLVILLNMSDQGGKCKEVVVAAGAAKFCQGYVQSYHDGTALEDLDLSEAEMGLMATTVELAKEVVTMCG</sequence>
<dbReference type="PANTHER" id="PTHR45994:SF1">
    <property type="entry name" value="FI21225P1"/>
    <property type="match status" value="1"/>
</dbReference>
<reference evidence="3" key="1">
    <citation type="submission" date="2021-01" db="EMBL/GenBank/DDBJ databases">
        <authorList>
            <person name="Corre E."/>
            <person name="Pelletier E."/>
            <person name="Niang G."/>
            <person name="Scheremetjew M."/>
            <person name="Finn R."/>
            <person name="Kale V."/>
            <person name="Holt S."/>
            <person name="Cochrane G."/>
            <person name="Meng A."/>
            <person name="Brown T."/>
            <person name="Cohen L."/>
        </authorList>
    </citation>
    <scope>NUCLEOTIDE SEQUENCE</scope>
    <source>
        <strain evidence="3">Grunow 1884</strain>
    </source>
</reference>
<accession>A0A7S2ABG3</accession>
<evidence type="ECO:0000256" key="2">
    <source>
        <dbReference type="ARBA" id="ARBA00022490"/>
    </source>
</evidence>
<organism evidence="3">
    <name type="scientific">Trieres chinensis</name>
    <name type="common">Marine centric diatom</name>
    <name type="synonym">Odontella sinensis</name>
    <dbReference type="NCBI Taxonomy" id="1514140"/>
    <lineage>
        <taxon>Eukaryota</taxon>
        <taxon>Sar</taxon>
        <taxon>Stramenopiles</taxon>
        <taxon>Ochrophyta</taxon>
        <taxon>Bacillariophyta</taxon>
        <taxon>Mediophyceae</taxon>
        <taxon>Biddulphiophycidae</taxon>
        <taxon>Eupodiscales</taxon>
        <taxon>Parodontellaceae</taxon>
        <taxon>Trieres</taxon>
    </lineage>
</organism>
<protein>
    <recommendedName>
        <fullName evidence="4">Protein HGH1 homolog</fullName>
    </recommendedName>
</protein>
<dbReference type="AlphaFoldDB" id="A0A7S2ABG3"/>
<evidence type="ECO:0000256" key="1">
    <source>
        <dbReference type="ARBA" id="ARBA00004496"/>
    </source>
</evidence>
<gene>
    <name evidence="3" type="ORF">OSIN01602_LOCUS22655</name>
</gene>
<evidence type="ECO:0000313" key="3">
    <source>
        <dbReference type="EMBL" id="CAD9362333.1"/>
    </source>
</evidence>
<keyword evidence="2" id="KW-0963">Cytoplasm</keyword>
<dbReference type="EMBL" id="HBGO01039093">
    <property type="protein sequence ID" value="CAD9362333.1"/>
    <property type="molecule type" value="Transcribed_RNA"/>
</dbReference>
<comment type="subcellular location">
    <subcellularLocation>
        <location evidence="1">Cytoplasm</location>
    </subcellularLocation>
</comment>
<dbReference type="InterPro" id="IPR016024">
    <property type="entry name" value="ARM-type_fold"/>
</dbReference>
<dbReference type="InterPro" id="IPR011989">
    <property type="entry name" value="ARM-like"/>
</dbReference>
<dbReference type="GO" id="GO:0005737">
    <property type="term" value="C:cytoplasm"/>
    <property type="evidence" value="ECO:0007669"/>
    <property type="project" value="UniProtKB-SubCell"/>
</dbReference>
<dbReference type="Gene3D" id="1.25.10.10">
    <property type="entry name" value="Leucine-rich Repeat Variant"/>
    <property type="match status" value="1"/>
</dbReference>
<proteinExistence type="predicted"/>
<dbReference type="PANTHER" id="PTHR45994">
    <property type="entry name" value="FI21225P1"/>
    <property type="match status" value="1"/>
</dbReference>